<evidence type="ECO:0000259" key="4">
    <source>
        <dbReference type="Pfam" id="PF01717"/>
    </source>
</evidence>
<comment type="cofactor">
    <cofactor evidence="1">
        <name>Zn(2+)</name>
        <dbReference type="ChEBI" id="CHEBI:29105"/>
    </cofactor>
</comment>
<evidence type="ECO:0000313" key="5">
    <source>
        <dbReference type="EMBL" id="KAA9302026.1"/>
    </source>
</evidence>
<proteinExistence type="predicted"/>
<dbReference type="PANTHER" id="PTHR30519">
    <property type="entry name" value="5-METHYLTETRAHYDROPTEROYLTRIGLUTAMATE--HOMOCYSTEINE METHYLTRANSFERASE"/>
    <property type="match status" value="1"/>
</dbReference>
<dbReference type="AlphaFoldDB" id="A0A5N1GNX3"/>
<organism evidence="5 6">
    <name type="scientific">Aerococcus sanguinicola</name>
    <dbReference type="NCBI Taxonomy" id="119206"/>
    <lineage>
        <taxon>Bacteria</taxon>
        <taxon>Bacillati</taxon>
        <taxon>Bacillota</taxon>
        <taxon>Bacilli</taxon>
        <taxon>Lactobacillales</taxon>
        <taxon>Aerococcaceae</taxon>
        <taxon>Aerococcus</taxon>
    </lineage>
</organism>
<gene>
    <name evidence="5" type="ORF">F6I03_02110</name>
</gene>
<accession>A0A5N1GNX3</accession>
<evidence type="ECO:0000256" key="3">
    <source>
        <dbReference type="ARBA" id="ARBA00022833"/>
    </source>
</evidence>
<feature type="domain" description="Cobalamin-independent methionine synthase MetE C-terminal/archaeal" evidence="4">
    <location>
        <begin position="8"/>
        <end position="216"/>
    </location>
</feature>
<dbReference type="InterPro" id="IPR038071">
    <property type="entry name" value="UROD/MetE-like_sf"/>
</dbReference>
<reference evidence="5 6" key="1">
    <citation type="submission" date="2019-09" db="EMBL/GenBank/DDBJ databases">
        <title>Draft genome sequence assemblies of isolates from the urinary tract.</title>
        <authorList>
            <person name="Mores C.R."/>
            <person name="Putonti C."/>
            <person name="Wolfe A.J."/>
        </authorList>
    </citation>
    <scope>NUCLEOTIDE SEQUENCE [LARGE SCALE GENOMIC DNA]</scope>
    <source>
        <strain evidence="5 6">UMB623</strain>
    </source>
</reference>
<name>A0A5N1GNX3_9LACT</name>
<dbReference type="EMBL" id="VYWO01000001">
    <property type="protein sequence ID" value="KAA9302026.1"/>
    <property type="molecule type" value="Genomic_DNA"/>
</dbReference>
<keyword evidence="5" id="KW-0808">Transferase</keyword>
<dbReference type="GO" id="GO:0032259">
    <property type="term" value="P:methylation"/>
    <property type="evidence" value="ECO:0007669"/>
    <property type="project" value="UniProtKB-KW"/>
</dbReference>
<dbReference type="GO" id="GO:0003871">
    <property type="term" value="F:5-methyltetrahydropteroyltriglutamate-homocysteine S-methyltransferase activity"/>
    <property type="evidence" value="ECO:0007669"/>
    <property type="project" value="InterPro"/>
</dbReference>
<sequence>MKGKFKAFSTSLMGSWPRSEELLEASQAYRQKKISAEDYFSLVNQETEKLVRAQEAAGIDVITNGELARDNYISFVADKVDGIDLMSVEEVMALTNEDDKDQLQSSLEERDVHNTGMNNPICTGKIVTDVKLDTDEMHALRQMTKQALKATLPSPYLLTRSLWLEGVSDKAYASREDLGQDVLTLILNETKRLIDMGIEVIQIDDPILAEVVLSEDMKRGFY</sequence>
<dbReference type="Pfam" id="PF01717">
    <property type="entry name" value="Meth_synt_2"/>
    <property type="match status" value="1"/>
</dbReference>
<evidence type="ECO:0000313" key="6">
    <source>
        <dbReference type="Proteomes" id="UP000327148"/>
    </source>
</evidence>
<protein>
    <submittedName>
        <fullName evidence="5">5-methyltetrahydropteroyltriglutamate--homocysteine methyltransferase</fullName>
    </submittedName>
</protein>
<keyword evidence="2" id="KW-0479">Metal-binding</keyword>
<evidence type="ECO:0000256" key="2">
    <source>
        <dbReference type="ARBA" id="ARBA00022723"/>
    </source>
</evidence>
<keyword evidence="3" id="KW-0862">Zinc</keyword>
<dbReference type="Gene3D" id="3.20.20.210">
    <property type="match status" value="1"/>
</dbReference>
<dbReference type="InterPro" id="IPR002629">
    <property type="entry name" value="Met_Synth_C/arc"/>
</dbReference>
<comment type="caution">
    <text evidence="5">The sequence shown here is derived from an EMBL/GenBank/DDBJ whole genome shotgun (WGS) entry which is preliminary data.</text>
</comment>
<evidence type="ECO:0000256" key="1">
    <source>
        <dbReference type="ARBA" id="ARBA00001947"/>
    </source>
</evidence>
<dbReference type="GO" id="GO:0009086">
    <property type="term" value="P:methionine biosynthetic process"/>
    <property type="evidence" value="ECO:0007669"/>
    <property type="project" value="InterPro"/>
</dbReference>
<dbReference type="GO" id="GO:0008270">
    <property type="term" value="F:zinc ion binding"/>
    <property type="evidence" value="ECO:0007669"/>
    <property type="project" value="InterPro"/>
</dbReference>
<dbReference type="Proteomes" id="UP000327148">
    <property type="component" value="Unassembled WGS sequence"/>
</dbReference>
<dbReference type="SUPFAM" id="SSF51726">
    <property type="entry name" value="UROD/MetE-like"/>
    <property type="match status" value="1"/>
</dbReference>
<dbReference type="OrthoDB" id="244285at2"/>
<keyword evidence="5" id="KW-0489">Methyltransferase</keyword>